<feature type="binding site" evidence="8">
    <location>
        <position position="98"/>
    </location>
    <ligand>
        <name>Zn(2+)</name>
        <dbReference type="ChEBI" id="CHEBI:29105"/>
    </ligand>
</feature>
<dbReference type="RefSeq" id="WP_184783395.1">
    <property type="nucleotide sequence ID" value="NZ_JACHMG010000001.1"/>
</dbReference>
<dbReference type="InterPro" id="IPR046457">
    <property type="entry name" value="PMI_typeI_cat"/>
</dbReference>
<keyword evidence="11" id="KW-1185">Reference proteome</keyword>
<dbReference type="AlphaFoldDB" id="A0A840J5Q8"/>
<evidence type="ECO:0000256" key="5">
    <source>
        <dbReference type="ARBA" id="ARBA00022833"/>
    </source>
</evidence>
<protein>
    <recommendedName>
        <fullName evidence="3">mannose-6-phosphate isomerase</fullName>
        <ecNumber evidence="3">5.3.1.8</ecNumber>
    </recommendedName>
</protein>
<dbReference type="NCBIfam" id="TIGR00218">
    <property type="entry name" value="manA"/>
    <property type="match status" value="1"/>
</dbReference>
<proteinExistence type="inferred from homology"/>
<name>A0A840J5Q8_9PSEU</name>
<evidence type="ECO:0000313" key="10">
    <source>
        <dbReference type="EMBL" id="MBB4688757.1"/>
    </source>
</evidence>
<comment type="catalytic activity">
    <reaction evidence="1">
        <text>D-mannose 6-phosphate = D-fructose 6-phosphate</text>
        <dbReference type="Rhea" id="RHEA:12356"/>
        <dbReference type="ChEBI" id="CHEBI:58735"/>
        <dbReference type="ChEBI" id="CHEBI:61527"/>
        <dbReference type="EC" id="5.3.1.8"/>
    </reaction>
</comment>
<feature type="active site" evidence="7">
    <location>
        <position position="270"/>
    </location>
</feature>
<dbReference type="InterPro" id="IPR018050">
    <property type="entry name" value="Pmannose_isomerase-type1_CS"/>
</dbReference>
<evidence type="ECO:0000256" key="2">
    <source>
        <dbReference type="ARBA" id="ARBA00010772"/>
    </source>
</evidence>
<keyword evidence="4 8" id="KW-0479">Metal-binding</keyword>
<dbReference type="PANTHER" id="PTHR10309:SF0">
    <property type="entry name" value="MANNOSE-6-PHOSPHATE ISOMERASE"/>
    <property type="match status" value="1"/>
</dbReference>
<feature type="binding site" evidence="8">
    <location>
        <position position="96"/>
    </location>
    <ligand>
        <name>Zn(2+)</name>
        <dbReference type="ChEBI" id="CHEBI:29105"/>
    </ligand>
</feature>
<dbReference type="GO" id="GO:0004476">
    <property type="term" value="F:mannose-6-phosphate isomerase activity"/>
    <property type="evidence" value="ECO:0007669"/>
    <property type="project" value="UniProtKB-EC"/>
</dbReference>
<dbReference type="Pfam" id="PF20511">
    <property type="entry name" value="PMI_typeI_cat"/>
    <property type="match status" value="1"/>
</dbReference>
<organism evidence="10 11">
    <name type="scientific">Amycolatopsis jiangsuensis</name>
    <dbReference type="NCBI Taxonomy" id="1181879"/>
    <lineage>
        <taxon>Bacteria</taxon>
        <taxon>Bacillati</taxon>
        <taxon>Actinomycetota</taxon>
        <taxon>Actinomycetes</taxon>
        <taxon>Pseudonocardiales</taxon>
        <taxon>Pseudonocardiaceae</taxon>
        <taxon>Amycolatopsis</taxon>
    </lineage>
</organism>
<evidence type="ECO:0000259" key="9">
    <source>
        <dbReference type="Pfam" id="PF20511"/>
    </source>
</evidence>
<dbReference type="EMBL" id="JACHMG010000001">
    <property type="protein sequence ID" value="MBB4688757.1"/>
    <property type="molecule type" value="Genomic_DNA"/>
</dbReference>
<dbReference type="GO" id="GO:0005975">
    <property type="term" value="P:carbohydrate metabolic process"/>
    <property type="evidence" value="ECO:0007669"/>
    <property type="project" value="InterPro"/>
</dbReference>
<dbReference type="Gene3D" id="2.60.120.10">
    <property type="entry name" value="Jelly Rolls"/>
    <property type="match status" value="2"/>
</dbReference>
<comment type="similarity">
    <text evidence="2">Belongs to the mannose-6-phosphate isomerase type 1 family.</text>
</comment>
<dbReference type="PIRSF" id="PIRSF001480">
    <property type="entry name" value="Mannose-6-phosphate_isomerase"/>
    <property type="match status" value="1"/>
</dbReference>
<dbReference type="Proteomes" id="UP000581769">
    <property type="component" value="Unassembled WGS sequence"/>
</dbReference>
<feature type="domain" description="Phosphomannose isomerase type I catalytic" evidence="9">
    <location>
        <begin position="3"/>
        <end position="148"/>
    </location>
</feature>
<dbReference type="Gene3D" id="1.10.441.10">
    <property type="entry name" value="Phosphomannose Isomerase, domain 2"/>
    <property type="match status" value="1"/>
</dbReference>
<dbReference type="CDD" id="cd07011">
    <property type="entry name" value="cupin_PMI_type_I_N"/>
    <property type="match status" value="1"/>
</dbReference>
<evidence type="ECO:0000256" key="7">
    <source>
        <dbReference type="PIRSR" id="PIRSR001480-1"/>
    </source>
</evidence>
<dbReference type="InterPro" id="IPR001250">
    <property type="entry name" value="Man6P_Isoase-1"/>
</dbReference>
<evidence type="ECO:0000256" key="3">
    <source>
        <dbReference type="ARBA" id="ARBA00011956"/>
    </source>
</evidence>
<evidence type="ECO:0000313" key="11">
    <source>
        <dbReference type="Proteomes" id="UP000581769"/>
    </source>
</evidence>
<dbReference type="PANTHER" id="PTHR10309">
    <property type="entry name" value="MANNOSE-6-PHOSPHATE ISOMERASE"/>
    <property type="match status" value="1"/>
</dbReference>
<feature type="binding site" evidence="8">
    <location>
        <position position="251"/>
    </location>
    <ligand>
        <name>Zn(2+)</name>
        <dbReference type="ChEBI" id="CHEBI:29105"/>
    </ligand>
</feature>
<evidence type="ECO:0000256" key="6">
    <source>
        <dbReference type="ARBA" id="ARBA00023235"/>
    </source>
</evidence>
<gene>
    <name evidence="10" type="ORF">BJY18_006242</name>
</gene>
<feature type="binding site" evidence="8">
    <location>
        <position position="133"/>
    </location>
    <ligand>
        <name>Zn(2+)</name>
        <dbReference type="ChEBI" id="CHEBI:29105"/>
    </ligand>
</feature>
<comment type="caution">
    <text evidence="10">The sequence shown here is derived from an EMBL/GenBank/DDBJ whole genome shotgun (WGS) entry which is preliminary data.</text>
</comment>
<dbReference type="InterPro" id="IPR014710">
    <property type="entry name" value="RmlC-like_jellyroll"/>
</dbReference>
<dbReference type="InterPro" id="IPR016305">
    <property type="entry name" value="Mannose-6-P_Isomerase"/>
</dbReference>
<reference evidence="10 11" key="1">
    <citation type="submission" date="2020-08" db="EMBL/GenBank/DDBJ databases">
        <title>Sequencing the genomes of 1000 actinobacteria strains.</title>
        <authorList>
            <person name="Klenk H.-P."/>
        </authorList>
    </citation>
    <scope>NUCLEOTIDE SEQUENCE [LARGE SCALE GENOMIC DNA]</scope>
    <source>
        <strain evidence="10 11">DSM 45859</strain>
    </source>
</reference>
<dbReference type="PROSITE" id="PS00965">
    <property type="entry name" value="PMI_I_1"/>
    <property type="match status" value="1"/>
</dbReference>
<dbReference type="EC" id="5.3.1.8" evidence="3"/>
<keyword evidence="5 8" id="KW-0862">Zinc</keyword>
<dbReference type="PRINTS" id="PR00714">
    <property type="entry name" value="MAN6PISMRASE"/>
</dbReference>
<evidence type="ECO:0000256" key="4">
    <source>
        <dbReference type="ARBA" id="ARBA00022723"/>
    </source>
</evidence>
<dbReference type="SUPFAM" id="SSF51182">
    <property type="entry name" value="RmlC-like cupins"/>
    <property type="match status" value="1"/>
</dbReference>
<dbReference type="GO" id="GO:0005829">
    <property type="term" value="C:cytosol"/>
    <property type="evidence" value="ECO:0007669"/>
    <property type="project" value="TreeGrafter"/>
</dbReference>
<comment type="cofactor">
    <cofactor evidence="8">
        <name>Zn(2+)</name>
        <dbReference type="ChEBI" id="CHEBI:29105"/>
    </cofactor>
    <text evidence="8">Binds 1 zinc ion per subunit.</text>
</comment>
<evidence type="ECO:0000256" key="8">
    <source>
        <dbReference type="PIRSR" id="PIRSR001480-2"/>
    </source>
</evidence>
<keyword evidence="6 10" id="KW-0413">Isomerase</keyword>
<sequence length="386" mass="41729">MDRLVNTVRRYDWGSVTAIPALRGLPPDGRPQAELWIGAHASASSRIDRGDGPVSLSAAIEADPVAELGTHVVRGFGPRLPFLLKVLAADRPLSLQVHPNLEQAAAGFADEERRGIPIDASQRTYRDTNHKPELLCALTPFTGLCGFRAPAAAADLLAELDIEAARRHVELLRTEPDALATVLIAFLTQERARTAELVELVAQTFSAGPHRIYADLARRFPGDPGVLAALLLNPVRLRPGEALYLEPGVPHAYVSGLGVEVMANSDNVLRCGLTGKHIDVPGLLNVVRFEPKEPRLVRPIEVDDEEVYPSPAKDFRLSRRVLNGETRTIRGAGPRILLCTHGRVVVRLHTETVALTSGESVFVPAREHGEAVVHGTGTLFSATVGE</sequence>
<dbReference type="GO" id="GO:0009298">
    <property type="term" value="P:GDP-mannose biosynthetic process"/>
    <property type="evidence" value="ECO:0007669"/>
    <property type="project" value="InterPro"/>
</dbReference>
<dbReference type="GO" id="GO:0008270">
    <property type="term" value="F:zinc ion binding"/>
    <property type="evidence" value="ECO:0007669"/>
    <property type="project" value="InterPro"/>
</dbReference>
<dbReference type="InterPro" id="IPR011051">
    <property type="entry name" value="RmlC_Cupin_sf"/>
</dbReference>
<evidence type="ECO:0000256" key="1">
    <source>
        <dbReference type="ARBA" id="ARBA00000757"/>
    </source>
</evidence>
<accession>A0A840J5Q8</accession>